<dbReference type="Pfam" id="PF00440">
    <property type="entry name" value="TetR_N"/>
    <property type="match status" value="1"/>
</dbReference>
<dbReference type="InterPro" id="IPR001647">
    <property type="entry name" value="HTH_TetR"/>
</dbReference>
<dbReference type="PANTHER" id="PTHR30055:SF234">
    <property type="entry name" value="HTH-TYPE TRANSCRIPTIONAL REGULATOR BETI"/>
    <property type="match status" value="1"/>
</dbReference>
<dbReference type="Gene3D" id="1.10.357.10">
    <property type="entry name" value="Tetracycline Repressor, domain 2"/>
    <property type="match status" value="1"/>
</dbReference>
<feature type="domain" description="HTH tetR-type" evidence="6">
    <location>
        <begin position="19"/>
        <end position="79"/>
    </location>
</feature>
<protein>
    <recommendedName>
        <fullName evidence="6">HTH tetR-type domain-containing protein</fullName>
    </recommendedName>
</protein>
<evidence type="ECO:0000313" key="8">
    <source>
        <dbReference type="Proteomes" id="UP000051677"/>
    </source>
</evidence>
<evidence type="ECO:0000259" key="6">
    <source>
        <dbReference type="PROSITE" id="PS50977"/>
    </source>
</evidence>
<evidence type="ECO:0000256" key="5">
    <source>
        <dbReference type="SAM" id="MobiDB-lite"/>
    </source>
</evidence>
<evidence type="ECO:0000313" key="7">
    <source>
        <dbReference type="EMBL" id="KQH75293.1"/>
    </source>
</evidence>
<organism evidence="7 8">
    <name type="scientific">Mycobacterium gordonae</name>
    <dbReference type="NCBI Taxonomy" id="1778"/>
    <lineage>
        <taxon>Bacteria</taxon>
        <taxon>Bacillati</taxon>
        <taxon>Actinomycetota</taxon>
        <taxon>Actinomycetes</taxon>
        <taxon>Mycobacteriales</taxon>
        <taxon>Mycobacteriaceae</taxon>
        <taxon>Mycobacterium</taxon>
    </lineage>
</organism>
<accession>A0A0Q2Q5P0</accession>
<feature type="DNA-binding region" description="H-T-H motif" evidence="4">
    <location>
        <begin position="42"/>
        <end position="61"/>
    </location>
</feature>
<proteinExistence type="predicted"/>
<dbReference type="InterPro" id="IPR050109">
    <property type="entry name" value="HTH-type_TetR-like_transc_reg"/>
</dbReference>
<dbReference type="RefSeq" id="WP_055581742.1">
    <property type="nucleotide sequence ID" value="NZ_LKTM01000382.1"/>
</dbReference>
<dbReference type="GO" id="GO:0003700">
    <property type="term" value="F:DNA-binding transcription factor activity"/>
    <property type="evidence" value="ECO:0007669"/>
    <property type="project" value="TreeGrafter"/>
</dbReference>
<keyword evidence="3" id="KW-0804">Transcription</keyword>
<evidence type="ECO:0000256" key="1">
    <source>
        <dbReference type="ARBA" id="ARBA00023015"/>
    </source>
</evidence>
<evidence type="ECO:0000256" key="4">
    <source>
        <dbReference type="PROSITE-ProRule" id="PRU00335"/>
    </source>
</evidence>
<keyword evidence="2 4" id="KW-0238">DNA-binding</keyword>
<dbReference type="Proteomes" id="UP000051677">
    <property type="component" value="Unassembled WGS sequence"/>
</dbReference>
<gene>
    <name evidence="7" type="ORF">AO501_24245</name>
</gene>
<sequence>MAQGMMRRNRPYAARMTPGQRREQLLDVVLDIINTDGVAAVSMDGVARRAGVTRPVVYSLFTDTNDLLRGSLDREEQRALAQITDAVATSAADDLVTSFERIFDAYLAAVAEAPDRWRAIHSITDSSTPAFHKRVERARTALARQFENALRDSGELDATTDFELLARHILAATWDSGRLLLTEPDDYRHDRLLSGLVGLITALVTTPTNGRGRQDSTPGESPTTTSTG</sequence>
<dbReference type="EMBL" id="LKTM01000382">
    <property type="protein sequence ID" value="KQH75293.1"/>
    <property type="molecule type" value="Genomic_DNA"/>
</dbReference>
<comment type="caution">
    <text evidence="7">The sequence shown here is derived from an EMBL/GenBank/DDBJ whole genome shotgun (WGS) entry which is preliminary data.</text>
</comment>
<name>A0A0Q2Q5P0_MYCGO</name>
<dbReference type="InterPro" id="IPR009057">
    <property type="entry name" value="Homeodomain-like_sf"/>
</dbReference>
<evidence type="ECO:0000256" key="2">
    <source>
        <dbReference type="ARBA" id="ARBA00023125"/>
    </source>
</evidence>
<dbReference type="InterPro" id="IPR036271">
    <property type="entry name" value="Tet_transcr_reg_TetR-rel_C_sf"/>
</dbReference>
<dbReference type="SUPFAM" id="SSF48498">
    <property type="entry name" value="Tetracyclin repressor-like, C-terminal domain"/>
    <property type="match status" value="1"/>
</dbReference>
<feature type="compositionally biased region" description="Low complexity" evidence="5">
    <location>
        <begin position="216"/>
        <end position="228"/>
    </location>
</feature>
<dbReference type="GO" id="GO:0000976">
    <property type="term" value="F:transcription cis-regulatory region binding"/>
    <property type="evidence" value="ECO:0007669"/>
    <property type="project" value="TreeGrafter"/>
</dbReference>
<dbReference type="SUPFAM" id="SSF46689">
    <property type="entry name" value="Homeodomain-like"/>
    <property type="match status" value="1"/>
</dbReference>
<dbReference type="PANTHER" id="PTHR30055">
    <property type="entry name" value="HTH-TYPE TRANSCRIPTIONAL REGULATOR RUTR"/>
    <property type="match status" value="1"/>
</dbReference>
<reference evidence="7 8" key="1">
    <citation type="submission" date="2015-10" db="EMBL/GenBank/DDBJ databases">
        <title>Mycobacterium gordonae draft genome assembly.</title>
        <authorList>
            <person name="Ustinova V."/>
            <person name="Smirnova T."/>
            <person name="Blagodatskikh K."/>
            <person name="Varlamov D."/>
            <person name="Larionova E."/>
            <person name="Chernousova L."/>
        </authorList>
    </citation>
    <scope>NUCLEOTIDE SEQUENCE [LARGE SCALE GENOMIC DNA]</scope>
    <source>
        <strain evidence="7 8">CTRI 14-8773</strain>
    </source>
</reference>
<evidence type="ECO:0000256" key="3">
    <source>
        <dbReference type="ARBA" id="ARBA00023163"/>
    </source>
</evidence>
<dbReference type="PROSITE" id="PS50977">
    <property type="entry name" value="HTH_TETR_2"/>
    <property type="match status" value="1"/>
</dbReference>
<dbReference type="AlphaFoldDB" id="A0A0Q2Q5P0"/>
<dbReference type="OrthoDB" id="4550691at2"/>
<keyword evidence="1" id="KW-0805">Transcription regulation</keyword>
<feature type="region of interest" description="Disordered" evidence="5">
    <location>
        <begin position="207"/>
        <end position="228"/>
    </location>
</feature>